<evidence type="ECO:0000259" key="2">
    <source>
        <dbReference type="Pfam" id="PF00149"/>
    </source>
</evidence>
<gene>
    <name evidence="3" type="ordered locus">DEFDS_0729</name>
</gene>
<dbReference type="PANTHER" id="PTHR43143">
    <property type="entry name" value="METALLOPHOSPHOESTERASE, CALCINEURIN SUPERFAMILY"/>
    <property type="match status" value="1"/>
</dbReference>
<evidence type="ECO:0000313" key="4">
    <source>
        <dbReference type="Proteomes" id="UP000001520"/>
    </source>
</evidence>
<keyword evidence="1" id="KW-1133">Transmembrane helix</keyword>
<dbReference type="RefSeq" id="WP_013007456.1">
    <property type="nucleotide sequence ID" value="NC_013939.1"/>
</dbReference>
<dbReference type="InterPro" id="IPR051918">
    <property type="entry name" value="STPP_CPPED1"/>
</dbReference>
<name>D3PC85_DEFDS</name>
<feature type="transmembrane region" description="Helical" evidence="1">
    <location>
        <begin position="322"/>
        <end position="342"/>
    </location>
</feature>
<sequence length="348" mass="40998">MKTGEIITGYFSKRKYLRIILIILIIIFWVWSELGDLKKIEEHDLNFKSLQEINNRYNGGDFSFAVMGDNKNSSIFDYIIEKINQDDTLLFAVIGGDLVMYPTKETYQAFLNQWKNIQIPTLVLPGNHDVAFQNHYFYHTIFGRFYYSFTLGNSKFIMLDNSNEKNISDEQLFWLEEQLKNSQNLKYRFVFMHVPLWDPRDFDKGGVKFAHALKNPDFARELEDLFIKYNVTILFESHIHGFYTYTKRGLKHIITGGAGAELKGTDPNSNFYHYIKVNVSNENISTEVVKIDKNVVLIGIKKYWNIAKLYFATLGKIYLKQIILVIFIIALLVDMYFEYLFYKRKQNK</sequence>
<dbReference type="Proteomes" id="UP000001520">
    <property type="component" value="Chromosome"/>
</dbReference>
<feature type="domain" description="Calcineurin-like phosphoesterase" evidence="2">
    <location>
        <begin position="65"/>
        <end position="241"/>
    </location>
</feature>
<dbReference type="InterPro" id="IPR029052">
    <property type="entry name" value="Metallo-depent_PP-like"/>
</dbReference>
<feature type="transmembrane region" description="Helical" evidence="1">
    <location>
        <begin position="16"/>
        <end position="32"/>
    </location>
</feature>
<dbReference type="GO" id="GO:0016787">
    <property type="term" value="F:hydrolase activity"/>
    <property type="evidence" value="ECO:0007669"/>
    <property type="project" value="InterPro"/>
</dbReference>
<keyword evidence="1" id="KW-0812">Transmembrane</keyword>
<evidence type="ECO:0000313" key="3">
    <source>
        <dbReference type="EMBL" id="BAI80208.1"/>
    </source>
</evidence>
<evidence type="ECO:0000256" key="1">
    <source>
        <dbReference type="SAM" id="Phobius"/>
    </source>
</evidence>
<keyword evidence="1" id="KW-0472">Membrane</keyword>
<dbReference type="PANTHER" id="PTHR43143:SF1">
    <property type="entry name" value="SERINE_THREONINE-PROTEIN PHOSPHATASE CPPED1"/>
    <property type="match status" value="1"/>
</dbReference>
<dbReference type="InterPro" id="IPR004843">
    <property type="entry name" value="Calcineurin-like_PHP"/>
</dbReference>
<reference evidence="3 4" key="1">
    <citation type="journal article" date="2010" name="DNA Res.">
        <title>Bacterial lifestyle in a deep-sea hydrothermal vent chimney revealed by the genome sequence of the thermophilic bacterium Deferribacter desulfuricans SSM1.</title>
        <authorList>
            <person name="Takaki Y."/>
            <person name="Shimamura S."/>
            <person name="Nakagawa S."/>
            <person name="Fukuhara Y."/>
            <person name="Horikawa H."/>
            <person name="Ankai A."/>
            <person name="Harada T."/>
            <person name="Hosoyama A."/>
            <person name="Oguchi A."/>
            <person name="Fukui S."/>
            <person name="Fujita N."/>
            <person name="Takami H."/>
            <person name="Takai K."/>
        </authorList>
    </citation>
    <scope>NUCLEOTIDE SEQUENCE [LARGE SCALE GENOMIC DNA]</scope>
    <source>
        <strain evidence="4">DSM 14783 / JCM 11476 / NBRC 101012 / SSM1</strain>
    </source>
</reference>
<dbReference type="HOGENOM" id="CLU_068404_0_0_0"/>
<dbReference type="SUPFAM" id="SSF56300">
    <property type="entry name" value="Metallo-dependent phosphatases"/>
    <property type="match status" value="1"/>
</dbReference>
<dbReference type="Gene3D" id="3.60.21.10">
    <property type="match status" value="1"/>
</dbReference>
<accession>D3PC85</accession>
<dbReference type="Pfam" id="PF00149">
    <property type="entry name" value="Metallophos"/>
    <property type="match status" value="1"/>
</dbReference>
<dbReference type="AlphaFoldDB" id="D3PC85"/>
<dbReference type="KEGG" id="ddf:DEFDS_0729"/>
<dbReference type="EMBL" id="AP011529">
    <property type="protein sequence ID" value="BAI80208.1"/>
    <property type="molecule type" value="Genomic_DNA"/>
</dbReference>
<organism evidence="3 4">
    <name type="scientific">Deferribacter desulfuricans (strain DSM 14783 / JCM 11476 / NBRC 101012 / SSM1)</name>
    <dbReference type="NCBI Taxonomy" id="639282"/>
    <lineage>
        <taxon>Bacteria</taxon>
        <taxon>Pseudomonadati</taxon>
        <taxon>Deferribacterota</taxon>
        <taxon>Deferribacteres</taxon>
        <taxon>Deferribacterales</taxon>
        <taxon>Deferribacteraceae</taxon>
        <taxon>Deferribacter</taxon>
    </lineage>
</organism>
<proteinExistence type="predicted"/>
<protein>
    <submittedName>
        <fullName evidence="3">Metallophosphoesterase</fullName>
    </submittedName>
</protein>
<keyword evidence="4" id="KW-1185">Reference proteome</keyword>
<dbReference type="STRING" id="639282.DEFDS_0729"/>
<dbReference type="eggNOG" id="COG1409">
    <property type="taxonomic scope" value="Bacteria"/>
</dbReference>